<feature type="domain" description="BTB" evidence="1">
    <location>
        <begin position="2"/>
        <end position="46"/>
    </location>
</feature>
<evidence type="ECO:0000313" key="2">
    <source>
        <dbReference type="EMBL" id="GMR55800.1"/>
    </source>
</evidence>
<dbReference type="SUPFAM" id="SSF54695">
    <property type="entry name" value="POZ domain"/>
    <property type="match status" value="1"/>
</dbReference>
<evidence type="ECO:0000313" key="3">
    <source>
        <dbReference type="Proteomes" id="UP001328107"/>
    </source>
</evidence>
<dbReference type="EMBL" id="BTRK01000005">
    <property type="protein sequence ID" value="GMR55800.1"/>
    <property type="molecule type" value="Genomic_DNA"/>
</dbReference>
<dbReference type="PANTHER" id="PTHR47022:SF1">
    <property type="entry name" value="BTB AND MATH DOMAIN-CONTAINING PROTEIN 36-RELATED"/>
    <property type="match status" value="1"/>
</dbReference>
<sequence length="74" mass="8627">FLDILNVIHPDLTAIRANSITHILKLADQFQMKGVMDKAEDFLKTTAKFNIVKKLILADQYRLQQLKNHCFEQQ</sequence>
<accession>A0AAN5I978</accession>
<dbReference type="Proteomes" id="UP001328107">
    <property type="component" value="Unassembled WGS sequence"/>
</dbReference>
<keyword evidence="3" id="KW-1185">Reference proteome</keyword>
<evidence type="ECO:0000259" key="1">
    <source>
        <dbReference type="Pfam" id="PF00651"/>
    </source>
</evidence>
<name>A0AAN5I978_9BILA</name>
<gene>
    <name evidence="2" type="ORF">PMAYCL1PPCAC_25995</name>
</gene>
<protein>
    <recommendedName>
        <fullName evidence="1">BTB domain-containing protein</fullName>
    </recommendedName>
</protein>
<dbReference type="Pfam" id="PF00651">
    <property type="entry name" value="BTB"/>
    <property type="match status" value="1"/>
</dbReference>
<dbReference type="InterPro" id="IPR000210">
    <property type="entry name" value="BTB/POZ_dom"/>
</dbReference>
<dbReference type="AlphaFoldDB" id="A0AAN5I978"/>
<dbReference type="Gene3D" id="3.30.710.10">
    <property type="entry name" value="Potassium Channel Kv1.1, Chain A"/>
    <property type="match status" value="1"/>
</dbReference>
<reference evidence="3" key="1">
    <citation type="submission" date="2022-10" db="EMBL/GenBank/DDBJ databases">
        <title>Genome assembly of Pristionchus species.</title>
        <authorList>
            <person name="Yoshida K."/>
            <person name="Sommer R.J."/>
        </authorList>
    </citation>
    <scope>NUCLEOTIDE SEQUENCE [LARGE SCALE GENOMIC DNA]</scope>
    <source>
        <strain evidence="3">RS5460</strain>
    </source>
</reference>
<feature type="non-terminal residue" evidence="2">
    <location>
        <position position="1"/>
    </location>
</feature>
<organism evidence="2 3">
    <name type="scientific">Pristionchus mayeri</name>
    <dbReference type="NCBI Taxonomy" id="1317129"/>
    <lineage>
        <taxon>Eukaryota</taxon>
        <taxon>Metazoa</taxon>
        <taxon>Ecdysozoa</taxon>
        <taxon>Nematoda</taxon>
        <taxon>Chromadorea</taxon>
        <taxon>Rhabditida</taxon>
        <taxon>Rhabditina</taxon>
        <taxon>Diplogasteromorpha</taxon>
        <taxon>Diplogasteroidea</taxon>
        <taxon>Neodiplogasteridae</taxon>
        <taxon>Pristionchus</taxon>
    </lineage>
</organism>
<dbReference type="InterPro" id="IPR011333">
    <property type="entry name" value="SKP1/BTB/POZ_sf"/>
</dbReference>
<dbReference type="PANTHER" id="PTHR47022">
    <property type="entry name" value="BTB AND MATH DOMAIN-CONTAINING PROTEIN 36-RELATED"/>
    <property type="match status" value="1"/>
</dbReference>
<proteinExistence type="predicted"/>
<comment type="caution">
    <text evidence="2">The sequence shown here is derived from an EMBL/GenBank/DDBJ whole genome shotgun (WGS) entry which is preliminary data.</text>
</comment>